<name>A0ACB7T6Q8_HYAAI</name>
<organism evidence="1 2">
    <name type="scientific">Hyalomma asiaticum</name>
    <name type="common">Tick</name>
    <dbReference type="NCBI Taxonomy" id="266040"/>
    <lineage>
        <taxon>Eukaryota</taxon>
        <taxon>Metazoa</taxon>
        <taxon>Ecdysozoa</taxon>
        <taxon>Arthropoda</taxon>
        <taxon>Chelicerata</taxon>
        <taxon>Arachnida</taxon>
        <taxon>Acari</taxon>
        <taxon>Parasitiformes</taxon>
        <taxon>Ixodida</taxon>
        <taxon>Ixodoidea</taxon>
        <taxon>Ixodidae</taxon>
        <taxon>Hyalomminae</taxon>
        <taxon>Hyalomma</taxon>
    </lineage>
</organism>
<protein>
    <submittedName>
        <fullName evidence="1">Uncharacterized protein</fullName>
    </submittedName>
</protein>
<dbReference type="EMBL" id="CM023490">
    <property type="protein sequence ID" value="KAH6942623.1"/>
    <property type="molecule type" value="Genomic_DNA"/>
</dbReference>
<evidence type="ECO:0000313" key="2">
    <source>
        <dbReference type="Proteomes" id="UP000821845"/>
    </source>
</evidence>
<keyword evidence="2" id="KW-1185">Reference proteome</keyword>
<comment type="caution">
    <text evidence="1">The sequence shown here is derived from an EMBL/GenBank/DDBJ whole genome shotgun (WGS) entry which is preliminary data.</text>
</comment>
<dbReference type="Proteomes" id="UP000821845">
    <property type="component" value="Chromosome 10"/>
</dbReference>
<sequence>MMGQQRSYQDWSKTAEKTTEFLWARVRLQLPRKEKARQTNGKVLVVGGARLPEDVTELLKKGPKHASKPVLLPPQKITLSRDVSRRVSEDLRPGCLS</sequence>
<proteinExistence type="predicted"/>
<evidence type="ECO:0000313" key="1">
    <source>
        <dbReference type="EMBL" id="KAH6942623.1"/>
    </source>
</evidence>
<reference evidence="1" key="1">
    <citation type="submission" date="2020-05" db="EMBL/GenBank/DDBJ databases">
        <title>Large-scale comparative analyses of tick genomes elucidate their genetic diversity and vector capacities.</title>
        <authorList>
            <person name="Jia N."/>
            <person name="Wang J."/>
            <person name="Shi W."/>
            <person name="Du L."/>
            <person name="Sun Y."/>
            <person name="Zhan W."/>
            <person name="Jiang J."/>
            <person name="Wang Q."/>
            <person name="Zhang B."/>
            <person name="Ji P."/>
            <person name="Sakyi L.B."/>
            <person name="Cui X."/>
            <person name="Yuan T."/>
            <person name="Jiang B."/>
            <person name="Yang W."/>
            <person name="Lam T.T.-Y."/>
            <person name="Chang Q."/>
            <person name="Ding S."/>
            <person name="Wang X."/>
            <person name="Zhu J."/>
            <person name="Ruan X."/>
            <person name="Zhao L."/>
            <person name="Wei J."/>
            <person name="Que T."/>
            <person name="Du C."/>
            <person name="Cheng J."/>
            <person name="Dai P."/>
            <person name="Han X."/>
            <person name="Huang E."/>
            <person name="Gao Y."/>
            <person name="Liu J."/>
            <person name="Shao H."/>
            <person name="Ye R."/>
            <person name="Li L."/>
            <person name="Wei W."/>
            <person name="Wang X."/>
            <person name="Wang C."/>
            <person name="Yang T."/>
            <person name="Huo Q."/>
            <person name="Li W."/>
            <person name="Guo W."/>
            <person name="Chen H."/>
            <person name="Zhou L."/>
            <person name="Ni X."/>
            <person name="Tian J."/>
            <person name="Zhou Y."/>
            <person name="Sheng Y."/>
            <person name="Liu T."/>
            <person name="Pan Y."/>
            <person name="Xia L."/>
            <person name="Li J."/>
            <person name="Zhao F."/>
            <person name="Cao W."/>
        </authorList>
    </citation>
    <scope>NUCLEOTIDE SEQUENCE</scope>
    <source>
        <strain evidence="1">Hyas-2018</strain>
    </source>
</reference>
<gene>
    <name evidence="1" type="ORF">HPB50_008537</name>
</gene>
<accession>A0ACB7T6Q8</accession>